<protein>
    <submittedName>
        <fullName evidence="1">Uncharacterized protein</fullName>
    </submittedName>
</protein>
<organism evidence="1 2">
    <name type="scientific">Methylobacterium nodulans (strain LMG 21967 / CNCM I-2342 / ORS 2060)</name>
    <dbReference type="NCBI Taxonomy" id="460265"/>
    <lineage>
        <taxon>Bacteria</taxon>
        <taxon>Pseudomonadati</taxon>
        <taxon>Pseudomonadota</taxon>
        <taxon>Alphaproteobacteria</taxon>
        <taxon>Hyphomicrobiales</taxon>
        <taxon>Methylobacteriaceae</taxon>
        <taxon>Methylobacterium</taxon>
    </lineage>
</organism>
<reference evidence="1 2" key="1">
    <citation type="submission" date="2009-01" db="EMBL/GenBank/DDBJ databases">
        <title>Complete sequence of chromosome of Methylobacterium nodulans ORS 2060.</title>
        <authorList>
            <consortium name="US DOE Joint Genome Institute"/>
            <person name="Lucas S."/>
            <person name="Copeland A."/>
            <person name="Lapidus A."/>
            <person name="Glavina del Rio T."/>
            <person name="Dalin E."/>
            <person name="Tice H."/>
            <person name="Bruce D."/>
            <person name="Goodwin L."/>
            <person name="Pitluck S."/>
            <person name="Sims D."/>
            <person name="Brettin T."/>
            <person name="Detter J.C."/>
            <person name="Han C."/>
            <person name="Larimer F."/>
            <person name="Land M."/>
            <person name="Hauser L."/>
            <person name="Kyrpides N."/>
            <person name="Ivanova N."/>
            <person name="Marx C.J."/>
            <person name="Richardson P."/>
        </authorList>
    </citation>
    <scope>NUCLEOTIDE SEQUENCE [LARGE SCALE GENOMIC DNA]</scope>
    <source>
        <strain evidence="2">LMG 21967 / CNCM I-2342 / ORS 2060</strain>
    </source>
</reference>
<dbReference type="HOGENOM" id="CLU_1592653_0_0_5"/>
<dbReference type="eggNOG" id="ENOG5033C9H">
    <property type="taxonomic scope" value="Bacteria"/>
</dbReference>
<proteinExistence type="predicted"/>
<evidence type="ECO:0000313" key="1">
    <source>
        <dbReference type="EMBL" id="ACL59218.1"/>
    </source>
</evidence>
<dbReference type="EMBL" id="CP001349">
    <property type="protein sequence ID" value="ACL59218.1"/>
    <property type="molecule type" value="Genomic_DNA"/>
</dbReference>
<accession>B8IAF5</accession>
<dbReference type="KEGG" id="mno:Mnod_4347"/>
<name>B8IAF5_METNO</name>
<sequence length="167" mass="18102">MCDATNVSLRDFMVSDRSFSDTGDGPPSLRLVIDGREDEQGRALFLISALHLCGPRLREVSVDVVGATDPVVPVAARALSYDTGAAVRFFIDEEGRSVLDGARLYASIRFNCADHPLLTAAEQIGIPTVVAVQFPRPTPGRPQTLRSVRAAHDTRRLANLLAACLWD</sequence>
<dbReference type="STRING" id="460265.Mnod_4347"/>
<dbReference type="Proteomes" id="UP000008207">
    <property type="component" value="Chromosome"/>
</dbReference>
<gene>
    <name evidence="1" type="ordered locus">Mnod_4347</name>
</gene>
<dbReference type="AlphaFoldDB" id="B8IAF5"/>
<keyword evidence="2" id="KW-1185">Reference proteome</keyword>
<evidence type="ECO:0000313" key="2">
    <source>
        <dbReference type="Proteomes" id="UP000008207"/>
    </source>
</evidence>